<dbReference type="STRING" id="59374.FSU_2701"/>
<name>D9S696_FIBSS</name>
<gene>
    <name evidence="1" type="ordered locus">FSU_2701</name>
</gene>
<sequence length="54" mass="6523">MLIRTPNIDYRKTIVKRVVHFCRAILHSHHTEKLHQHGREFAIENFDRKTKDNA</sequence>
<evidence type="ECO:0000313" key="1">
    <source>
        <dbReference type="EMBL" id="ADL26672.1"/>
    </source>
</evidence>
<protein>
    <submittedName>
        <fullName evidence="1">Uncharacterized protein</fullName>
    </submittedName>
</protein>
<dbReference type="KEGG" id="fsc:FSU_2701"/>
<dbReference type="EMBL" id="CP002158">
    <property type="protein sequence ID" value="ADL26672.1"/>
    <property type="molecule type" value="Genomic_DNA"/>
</dbReference>
<organism evidence="1 2">
    <name type="scientific">Fibrobacter succinogenes (strain ATCC 19169 / S85)</name>
    <dbReference type="NCBI Taxonomy" id="59374"/>
    <lineage>
        <taxon>Bacteria</taxon>
        <taxon>Pseudomonadati</taxon>
        <taxon>Fibrobacterota</taxon>
        <taxon>Fibrobacteria</taxon>
        <taxon>Fibrobacterales</taxon>
        <taxon>Fibrobacteraceae</taxon>
        <taxon>Fibrobacter</taxon>
    </lineage>
</organism>
<reference evidence="2" key="1">
    <citation type="submission" date="2010-08" db="EMBL/GenBank/DDBJ databases">
        <title>Complete sequence of Fibrobacter succinogenes subsp. succinogenes S85.</title>
        <authorList>
            <person name="Durkin A.S."/>
            <person name="Nelson K.E."/>
            <person name="Morrison M."/>
            <person name="Forsberg C.W."/>
            <person name="Wilson D.B."/>
            <person name="Russell J.B."/>
            <person name="Cann I.K.O."/>
            <person name="Mackie R.I."/>
            <person name="White B.A."/>
        </authorList>
    </citation>
    <scope>NUCLEOTIDE SEQUENCE [LARGE SCALE GENOMIC DNA]</scope>
    <source>
        <strain evidence="2">ATCC 19169 / S85</strain>
    </source>
</reference>
<proteinExistence type="predicted"/>
<dbReference type="AlphaFoldDB" id="D9S696"/>
<accession>D9S696</accession>
<dbReference type="Proteomes" id="UP000000517">
    <property type="component" value="Chromosome"/>
</dbReference>
<evidence type="ECO:0000313" key="2">
    <source>
        <dbReference type="Proteomes" id="UP000000517"/>
    </source>
</evidence>
<dbReference type="HOGENOM" id="CLU_3043614_0_0_0"/>